<dbReference type="RefSeq" id="WP_260978155.1">
    <property type="nucleotide sequence ID" value="NZ_JAODBU010000002.1"/>
</dbReference>
<reference evidence="1" key="1">
    <citation type="submission" date="2022-09" db="EMBL/GenBank/DDBJ databases">
        <title>Eubacterium sp. LFL-14 isolated from human feces.</title>
        <authorList>
            <person name="Liu F."/>
        </authorList>
    </citation>
    <scope>NUCLEOTIDE SEQUENCE</scope>
    <source>
        <strain evidence="1">LFL-14</strain>
    </source>
</reference>
<organism evidence="1 2">
    <name type="scientific">Eubacterium album</name>
    <dbReference type="NCBI Taxonomy" id="2978477"/>
    <lineage>
        <taxon>Bacteria</taxon>
        <taxon>Bacillati</taxon>
        <taxon>Bacillota</taxon>
        <taxon>Clostridia</taxon>
        <taxon>Eubacteriales</taxon>
        <taxon>Eubacteriaceae</taxon>
        <taxon>Eubacterium</taxon>
    </lineage>
</organism>
<proteinExistence type="predicted"/>
<sequence>MFGFKRKKYKEIVYPVLNDKVWVLESLDINECFNIIKNFIEENKKENYTLSVYDSIEGKTMEIKCKVSDILKIVQTISNAEHSLINSIGTNSVTECYVVGMDFTRGVCKPGMYEYENGKIIKIRDWDIND</sequence>
<protein>
    <submittedName>
        <fullName evidence="1">Uncharacterized protein</fullName>
    </submittedName>
</protein>
<evidence type="ECO:0000313" key="1">
    <source>
        <dbReference type="EMBL" id="MCT7397719.1"/>
    </source>
</evidence>
<dbReference type="Proteomes" id="UP001431199">
    <property type="component" value="Unassembled WGS sequence"/>
</dbReference>
<name>A0ABT2LWR1_9FIRM</name>
<evidence type="ECO:0000313" key="2">
    <source>
        <dbReference type="Proteomes" id="UP001431199"/>
    </source>
</evidence>
<keyword evidence="2" id="KW-1185">Reference proteome</keyword>
<gene>
    <name evidence="1" type="ORF">N5B56_01290</name>
</gene>
<dbReference type="EMBL" id="JAODBU010000002">
    <property type="protein sequence ID" value="MCT7397719.1"/>
    <property type="molecule type" value="Genomic_DNA"/>
</dbReference>
<comment type="caution">
    <text evidence="1">The sequence shown here is derived from an EMBL/GenBank/DDBJ whole genome shotgun (WGS) entry which is preliminary data.</text>
</comment>
<accession>A0ABT2LWR1</accession>